<dbReference type="AlphaFoldDB" id="A0A7W7IRV4"/>
<gene>
    <name evidence="2" type="ORF">HNP32_002879</name>
</gene>
<evidence type="ECO:0000313" key="3">
    <source>
        <dbReference type="Proteomes" id="UP000539957"/>
    </source>
</evidence>
<dbReference type="EMBL" id="JACHKY010000005">
    <property type="protein sequence ID" value="MBB4799123.1"/>
    <property type="molecule type" value="Genomic_DNA"/>
</dbReference>
<keyword evidence="1" id="KW-0812">Transmembrane</keyword>
<comment type="caution">
    <text evidence="2">The sequence shown here is derived from an EMBL/GenBank/DDBJ whole genome shotgun (WGS) entry which is preliminary data.</text>
</comment>
<dbReference type="RefSeq" id="WP_184271817.1">
    <property type="nucleotide sequence ID" value="NZ_JACHKY010000005.1"/>
</dbReference>
<keyword evidence="3" id="KW-1185">Reference proteome</keyword>
<keyword evidence="1" id="KW-1133">Transmembrane helix</keyword>
<reference evidence="2 3" key="1">
    <citation type="submission" date="2020-08" db="EMBL/GenBank/DDBJ databases">
        <title>Functional genomics of gut bacteria from endangered species of beetles.</title>
        <authorList>
            <person name="Carlos-Shanley C."/>
        </authorList>
    </citation>
    <scope>NUCLEOTIDE SEQUENCE [LARGE SCALE GENOMIC DNA]</scope>
    <source>
        <strain evidence="2 3">S00123</strain>
    </source>
</reference>
<sequence>MSKIDRNEIGLAEGRWLWRRLYVFVASAALWLLLARAVGRTAPADLPRVADGLMGLIALMLVLYLVAPTAQQMIAMLANLRLRLAAGGKA</sequence>
<evidence type="ECO:0000313" key="2">
    <source>
        <dbReference type="EMBL" id="MBB4799123.1"/>
    </source>
</evidence>
<feature type="transmembrane region" description="Helical" evidence="1">
    <location>
        <begin position="21"/>
        <end position="38"/>
    </location>
</feature>
<keyword evidence="1" id="KW-0472">Membrane</keyword>
<name>A0A7W7IRV4_9CAUL</name>
<proteinExistence type="predicted"/>
<accession>A0A7W7IRV4</accession>
<evidence type="ECO:0000256" key="1">
    <source>
        <dbReference type="SAM" id="Phobius"/>
    </source>
</evidence>
<dbReference type="Proteomes" id="UP000539957">
    <property type="component" value="Unassembled WGS sequence"/>
</dbReference>
<organism evidence="2 3">
    <name type="scientific">Brevundimonas bullata</name>
    <dbReference type="NCBI Taxonomy" id="13160"/>
    <lineage>
        <taxon>Bacteria</taxon>
        <taxon>Pseudomonadati</taxon>
        <taxon>Pseudomonadota</taxon>
        <taxon>Alphaproteobacteria</taxon>
        <taxon>Caulobacterales</taxon>
        <taxon>Caulobacteraceae</taxon>
        <taxon>Brevundimonas</taxon>
    </lineage>
</organism>
<feature type="transmembrane region" description="Helical" evidence="1">
    <location>
        <begin position="50"/>
        <end position="67"/>
    </location>
</feature>
<protein>
    <submittedName>
        <fullName evidence="2">Uncharacterized protein</fullName>
    </submittedName>
</protein>